<sequence>MAIKKLDSIFKPKRIALIGVSNNPDSVGGITLRNLVGGGYNGVVYPVNPKREAVFGIPCYPDVKSLPKVPDLAVIMTAAKFVPQLVRECGEVGIHGIIIMSAGFKETGKEGKALEDQVKAEKAKFPDMRVIGPNCLGILVPGLSMNVSFANGMPEKGHVAFISQSGALCTSVLDWAYESRIGFSYFVSIGNSMDVNFGDLIDYFGQDPNTKSIVLYVESLAQARTFMSAARAFSREKPIIVYKSGRFPESAAAAASHTGAMASEDSIYDAIFHRAGLARVYDFGNIFDFTDLVGRKRIPKGNRLAIVTNAGGPGVMATDSLISWGGKLVNLSDETMQKLNDYLPPFWSHGNPVDVLGDATPERFARATEIVLEDKNVDAVLVLLTPQAMTSPTETAQAIADMASKTSKSIMAAWLGGSSMREGIQVFNRAGISNYPTPEQAIRAFMTLSHYAKNQEMLYETPKEVPVSFQYDRHLLREKYLKEIFPKAKILNEDDSKMLVNDYGIDTTHPTPAATEDEAVEIAQKKGYPVVLKIYSPDITHKSDVGGVALNIKDDEMVRATFRNMVKTAAEKKPDAKIEGVTVQRMVDTKDAVELIIGTKKDPGFGTVMLVGMGGTSAELFKDKRLEFPPLNERLARQMLESLQIYPLLEGYRGAPRKNIEKLVEALIRMSYLAADYPEIKELDINPLIVTSEDVIALDARIVVDEEVMKNPVKEYSHLILRPYPESLVQSANLKDDSPVLLRPIKPEDEPMWLELLASCSKESIYHRFRYDFYFDSHEVATQFCFIDYDREIAIVAEIEEEGRKKLIGVGRLIADPDVEVMEYAILITDKWQKKELGYIITKYCMEIAKIREIKQLVAETTRDNKPMISVFRKLNFKIRFNEDGTVTVRKDLTEK</sequence>
<dbReference type="RefSeq" id="WP_119351641.1">
    <property type="nucleotide sequence ID" value="NZ_QWET01000021.1"/>
</dbReference>
<evidence type="ECO:0000259" key="7">
    <source>
        <dbReference type="PROSITE" id="PS51186"/>
    </source>
</evidence>
<protein>
    <submittedName>
        <fullName evidence="8">Bifunctional acyl-CoA synthetase/GNAT family N-acetyltransferase</fullName>
    </submittedName>
</protein>
<dbReference type="InterPro" id="IPR000182">
    <property type="entry name" value="GNAT_dom"/>
</dbReference>
<evidence type="ECO:0000259" key="6">
    <source>
        <dbReference type="PROSITE" id="PS50975"/>
    </source>
</evidence>
<dbReference type="InterPro" id="IPR013815">
    <property type="entry name" value="ATP_grasp_subdomain_1"/>
</dbReference>
<dbReference type="Pfam" id="PF13607">
    <property type="entry name" value="Succ_CoA_lig"/>
    <property type="match status" value="1"/>
</dbReference>
<dbReference type="FunFam" id="3.30.1490.20:FF:000020">
    <property type="entry name" value="Protein lysine acetyltransferase"/>
    <property type="match status" value="1"/>
</dbReference>
<dbReference type="SUPFAM" id="SSF51735">
    <property type="entry name" value="NAD(P)-binding Rossmann-fold domains"/>
    <property type="match status" value="1"/>
</dbReference>
<dbReference type="PANTHER" id="PTHR43334">
    <property type="entry name" value="ACETATE--COA LIGASE [ADP-FORMING]"/>
    <property type="match status" value="1"/>
</dbReference>
<dbReference type="Gene3D" id="3.30.470.20">
    <property type="entry name" value="ATP-grasp fold, B domain"/>
    <property type="match status" value="1"/>
</dbReference>
<dbReference type="AlphaFoldDB" id="A0A399CU21"/>
<accession>A0A399CU21</accession>
<name>A0A399CU21_9BACT</name>
<dbReference type="SUPFAM" id="SSF56059">
    <property type="entry name" value="Glutathione synthetase ATP-binding domain-like"/>
    <property type="match status" value="1"/>
</dbReference>
<evidence type="ECO:0000256" key="3">
    <source>
        <dbReference type="ARBA" id="ARBA00022840"/>
    </source>
</evidence>
<dbReference type="PROSITE" id="PS51186">
    <property type="entry name" value="GNAT"/>
    <property type="match status" value="1"/>
</dbReference>
<keyword evidence="3 5" id="KW-0067">ATP-binding</keyword>
<comment type="similarity">
    <text evidence="4">In the N-terminal section; belongs to the acetate CoA ligase alpha subunit family.</text>
</comment>
<dbReference type="InterPro" id="IPR036291">
    <property type="entry name" value="NAD(P)-bd_dom_sf"/>
</dbReference>
<dbReference type="Gene3D" id="3.40.50.720">
    <property type="entry name" value="NAD(P)-binding Rossmann-like Domain"/>
    <property type="match status" value="1"/>
</dbReference>
<keyword evidence="9" id="KW-1185">Reference proteome</keyword>
<dbReference type="InterPro" id="IPR051538">
    <property type="entry name" value="Acyl-CoA_Synth/Transferase"/>
</dbReference>
<evidence type="ECO:0000256" key="4">
    <source>
        <dbReference type="ARBA" id="ARBA00060888"/>
    </source>
</evidence>
<dbReference type="GO" id="GO:0005524">
    <property type="term" value="F:ATP binding"/>
    <property type="evidence" value="ECO:0007669"/>
    <property type="project" value="UniProtKB-UniRule"/>
</dbReference>
<dbReference type="Pfam" id="PF13549">
    <property type="entry name" value="ATP-grasp_5"/>
    <property type="match status" value="1"/>
</dbReference>
<evidence type="ECO:0000256" key="5">
    <source>
        <dbReference type="PROSITE-ProRule" id="PRU00409"/>
    </source>
</evidence>
<dbReference type="InterPro" id="IPR043938">
    <property type="entry name" value="Ligase_CoA_dom"/>
</dbReference>
<organism evidence="8 9">
    <name type="scientific">Mariniphaga sediminis</name>
    <dbReference type="NCBI Taxonomy" id="1628158"/>
    <lineage>
        <taxon>Bacteria</taxon>
        <taxon>Pseudomonadati</taxon>
        <taxon>Bacteroidota</taxon>
        <taxon>Bacteroidia</taxon>
        <taxon>Marinilabiliales</taxon>
        <taxon>Prolixibacteraceae</taxon>
        <taxon>Mariniphaga</taxon>
    </lineage>
</organism>
<dbReference type="InterPro" id="IPR011761">
    <property type="entry name" value="ATP-grasp"/>
</dbReference>
<comment type="caution">
    <text evidence="8">The sequence shown here is derived from an EMBL/GenBank/DDBJ whole genome shotgun (WGS) entry which is preliminary data.</text>
</comment>
<evidence type="ECO:0000256" key="1">
    <source>
        <dbReference type="ARBA" id="ARBA00022598"/>
    </source>
</evidence>
<evidence type="ECO:0000256" key="2">
    <source>
        <dbReference type="ARBA" id="ARBA00022741"/>
    </source>
</evidence>
<dbReference type="GO" id="GO:0043758">
    <property type="term" value="F:acetate-CoA ligase (ADP-forming) activity"/>
    <property type="evidence" value="ECO:0007669"/>
    <property type="project" value="InterPro"/>
</dbReference>
<dbReference type="SUPFAM" id="SSF52210">
    <property type="entry name" value="Succinyl-CoA synthetase domains"/>
    <property type="match status" value="2"/>
</dbReference>
<dbReference type="SUPFAM" id="SSF55729">
    <property type="entry name" value="Acyl-CoA N-acyltransferases (Nat)"/>
    <property type="match status" value="1"/>
</dbReference>
<proteinExistence type="inferred from homology"/>
<keyword evidence="1" id="KW-0436">Ligase</keyword>
<feature type="domain" description="N-acetyltransferase" evidence="7">
    <location>
        <begin position="740"/>
        <end position="894"/>
    </location>
</feature>
<dbReference type="Pfam" id="PF19045">
    <property type="entry name" value="Ligase_CoA_2"/>
    <property type="match status" value="1"/>
</dbReference>
<dbReference type="InterPro" id="IPR016181">
    <property type="entry name" value="Acyl_CoA_acyltransferase"/>
</dbReference>
<dbReference type="InterPro" id="IPR016102">
    <property type="entry name" value="Succinyl-CoA_synth-like"/>
</dbReference>
<dbReference type="GO" id="GO:0046872">
    <property type="term" value="F:metal ion binding"/>
    <property type="evidence" value="ECO:0007669"/>
    <property type="project" value="InterPro"/>
</dbReference>
<dbReference type="Pfam" id="PF00583">
    <property type="entry name" value="Acetyltransf_1"/>
    <property type="match status" value="1"/>
</dbReference>
<dbReference type="OrthoDB" id="9807426at2"/>
<keyword evidence="8" id="KW-0808">Transferase</keyword>
<dbReference type="SMART" id="SM00881">
    <property type="entry name" value="CoA_binding"/>
    <property type="match status" value="1"/>
</dbReference>
<dbReference type="GO" id="GO:0016747">
    <property type="term" value="F:acyltransferase activity, transferring groups other than amino-acyl groups"/>
    <property type="evidence" value="ECO:0007669"/>
    <property type="project" value="InterPro"/>
</dbReference>
<evidence type="ECO:0000313" key="9">
    <source>
        <dbReference type="Proteomes" id="UP000266441"/>
    </source>
</evidence>
<dbReference type="Gene3D" id="3.40.630.30">
    <property type="match status" value="1"/>
</dbReference>
<dbReference type="EMBL" id="QWET01000021">
    <property type="protein sequence ID" value="RIH63375.1"/>
    <property type="molecule type" value="Genomic_DNA"/>
</dbReference>
<dbReference type="Gene3D" id="3.40.50.261">
    <property type="entry name" value="Succinyl-CoA synthetase domains"/>
    <property type="match status" value="2"/>
</dbReference>
<dbReference type="InterPro" id="IPR032875">
    <property type="entry name" value="Succ_CoA_lig_flav_dom"/>
</dbReference>
<dbReference type="Pfam" id="PF13380">
    <property type="entry name" value="CoA_binding_2"/>
    <property type="match status" value="1"/>
</dbReference>
<dbReference type="Gene3D" id="3.30.1490.20">
    <property type="entry name" value="ATP-grasp fold, A domain"/>
    <property type="match status" value="1"/>
</dbReference>
<gene>
    <name evidence="8" type="ORF">D1164_19785</name>
</gene>
<dbReference type="PANTHER" id="PTHR43334:SF1">
    <property type="entry name" value="3-HYDROXYPROPIONATE--COA LIGASE [ADP-FORMING]"/>
    <property type="match status" value="1"/>
</dbReference>
<evidence type="ECO:0000313" key="8">
    <source>
        <dbReference type="EMBL" id="RIH63375.1"/>
    </source>
</evidence>
<dbReference type="PROSITE" id="PS50975">
    <property type="entry name" value="ATP_GRASP"/>
    <property type="match status" value="1"/>
</dbReference>
<reference evidence="8 9" key="1">
    <citation type="journal article" date="2015" name="Int. J. Syst. Evol. Microbiol.">
        <title>Mariniphaga sediminis sp. nov., isolated from coastal sediment.</title>
        <authorList>
            <person name="Wang F.Q."/>
            <person name="Shen Q.Y."/>
            <person name="Chen G.J."/>
            <person name="Du Z.J."/>
        </authorList>
    </citation>
    <scope>NUCLEOTIDE SEQUENCE [LARGE SCALE GENOMIC DNA]</scope>
    <source>
        <strain evidence="8 9">SY21</strain>
    </source>
</reference>
<feature type="domain" description="ATP-grasp" evidence="6">
    <location>
        <begin position="497"/>
        <end position="714"/>
    </location>
</feature>
<dbReference type="Proteomes" id="UP000266441">
    <property type="component" value="Unassembled WGS sequence"/>
</dbReference>
<keyword evidence="2 5" id="KW-0547">Nucleotide-binding</keyword>
<dbReference type="InterPro" id="IPR003781">
    <property type="entry name" value="CoA-bd"/>
</dbReference>